<dbReference type="GO" id="GO:0003341">
    <property type="term" value="P:cilium movement"/>
    <property type="evidence" value="ECO:0007669"/>
    <property type="project" value="TreeGrafter"/>
</dbReference>
<dbReference type="EMBL" id="UFQS01001535">
    <property type="protein sequence ID" value="SSX11379.1"/>
    <property type="molecule type" value="Genomic_DNA"/>
</dbReference>
<evidence type="ECO:0000313" key="8">
    <source>
        <dbReference type="EMBL" id="SSX30947.1"/>
    </source>
</evidence>
<dbReference type="GO" id="GO:0070736">
    <property type="term" value="F:protein-glycine ligase activity, initiating"/>
    <property type="evidence" value="ECO:0007669"/>
    <property type="project" value="TreeGrafter"/>
</dbReference>
<evidence type="ECO:0000256" key="5">
    <source>
        <dbReference type="ARBA" id="ARBA00022840"/>
    </source>
</evidence>
<dbReference type="SUPFAM" id="SSF56059">
    <property type="entry name" value="Glutathione synthetase ATP-binding domain-like"/>
    <property type="match status" value="1"/>
</dbReference>
<dbReference type="GO" id="GO:0015630">
    <property type="term" value="C:microtubule cytoskeleton"/>
    <property type="evidence" value="ECO:0007669"/>
    <property type="project" value="TreeGrafter"/>
</dbReference>
<comment type="subcellular location">
    <subcellularLocation>
        <location evidence="1">Cytoplasm</location>
    </subcellularLocation>
</comment>
<gene>
    <name evidence="8" type="primary">CSON003086</name>
</gene>
<dbReference type="GO" id="GO:0005930">
    <property type="term" value="C:axoneme"/>
    <property type="evidence" value="ECO:0007669"/>
    <property type="project" value="TreeGrafter"/>
</dbReference>
<dbReference type="PANTHER" id="PTHR45870">
    <property type="entry name" value="TUBULIN MONOGLYCYLASE TTLL3"/>
    <property type="match status" value="1"/>
</dbReference>
<reference evidence="8" key="2">
    <citation type="submission" date="2018-07" db="EMBL/GenBank/DDBJ databases">
        <authorList>
            <person name="Quirk P.G."/>
            <person name="Krulwich T.A."/>
        </authorList>
    </citation>
    <scope>NUCLEOTIDE SEQUENCE</scope>
</reference>
<reference evidence="7" key="1">
    <citation type="submission" date="2018-04" db="EMBL/GenBank/DDBJ databases">
        <authorList>
            <person name="Go L.Y."/>
            <person name="Mitchell J.A."/>
        </authorList>
    </citation>
    <scope>NUCLEOTIDE SEQUENCE</scope>
    <source>
        <tissue evidence="7">Whole organism</tissue>
    </source>
</reference>
<evidence type="ECO:0000256" key="6">
    <source>
        <dbReference type="SAM" id="MobiDB-lite"/>
    </source>
</evidence>
<proteinExistence type="predicted"/>
<dbReference type="Pfam" id="PF03133">
    <property type="entry name" value="TTL"/>
    <property type="match status" value="1"/>
</dbReference>
<dbReference type="PANTHER" id="PTHR45870:SF2">
    <property type="entry name" value="TUBULIN MONOGLYCYLASE TTLL3"/>
    <property type="match status" value="1"/>
</dbReference>
<dbReference type="AlphaFoldDB" id="A0A336MRP6"/>
<dbReference type="InterPro" id="IPR051437">
    <property type="entry name" value="TTLL_monoglycylase"/>
</dbReference>
<evidence type="ECO:0000256" key="1">
    <source>
        <dbReference type="ARBA" id="ARBA00004496"/>
    </source>
</evidence>
<feature type="region of interest" description="Disordered" evidence="6">
    <location>
        <begin position="138"/>
        <end position="189"/>
    </location>
</feature>
<evidence type="ECO:0000256" key="4">
    <source>
        <dbReference type="ARBA" id="ARBA00022741"/>
    </source>
</evidence>
<dbReference type="EMBL" id="UFQT01001535">
    <property type="protein sequence ID" value="SSX30947.1"/>
    <property type="molecule type" value="Genomic_DNA"/>
</dbReference>
<keyword evidence="4" id="KW-0547">Nucleotide-binding</keyword>
<keyword evidence="5" id="KW-0067">ATP-binding</keyword>
<protein>
    <submittedName>
        <fullName evidence="8">CSON003086 protein</fullName>
    </submittedName>
</protein>
<keyword evidence="3" id="KW-0436">Ligase</keyword>
<dbReference type="GO" id="GO:0060271">
    <property type="term" value="P:cilium assembly"/>
    <property type="evidence" value="ECO:0007669"/>
    <property type="project" value="TreeGrafter"/>
</dbReference>
<dbReference type="VEuPathDB" id="VectorBase:CSON003086"/>
<keyword evidence="2" id="KW-0963">Cytoplasm</keyword>
<dbReference type="InterPro" id="IPR004344">
    <property type="entry name" value="TTL/TTLL_fam"/>
</dbReference>
<sequence length="614" mass="72349">MDYERRVSIANEEKKIFRMSESYDAPMIRKALIERGFIEQKAQPYNSIYLNINYALECNRIKNMQEYEQVILYRVCGKRNPDFVWVSRHEHYYLYPDSAFVNRISIPGLSFVNKADLVKYVDKIQEILDNEDMDNVIKQKSDYTETSDSEYETDDDDYDESQEESSSEYETVSEDDDENENNKNQAEKNQTTCMLVKSIRDSVSNEAIKLPRSYDVIDNSIEMAFKKDFRLGCALGVVMFLNEQPNIEDWFIEYGEDDDASQIQGQRLKALDFIIHVIITNIRVREGQIDKSHVTDKNCELGEPEWIYISRTHHNTVREKKKFKTPLGMKDIYVSRIKYIAEDIPYYFPERWHDGCNNIYLLKPCDSGNGYGILLLDSERKIINVARSTKRKYIAQKYIERPLLVYGTKFDIRQYFLITMHNNKFRAWSHDACTIKFATDEFTLDTLEENIHITNVTVQRRFTRKPNDKLPKNNAWDMDQLLQYFESIGKPNIWKTSIYPAIKKTLSYIAELSFRNIEIMNGRFEIFGCDWLITDDFKTVLIEINRSPSMEYYTPIHVKVLEEVLSDLIKVVIDYPKDESSLSSTGRFEMIYEKDFSWIGNGLLPYQFSNESNL</sequence>
<evidence type="ECO:0000256" key="3">
    <source>
        <dbReference type="ARBA" id="ARBA00022598"/>
    </source>
</evidence>
<name>A0A336MRP6_CULSO</name>
<dbReference type="GO" id="GO:0005524">
    <property type="term" value="F:ATP binding"/>
    <property type="evidence" value="ECO:0007669"/>
    <property type="project" value="UniProtKB-KW"/>
</dbReference>
<evidence type="ECO:0000256" key="2">
    <source>
        <dbReference type="ARBA" id="ARBA00022490"/>
    </source>
</evidence>
<dbReference type="PROSITE" id="PS51221">
    <property type="entry name" value="TTL"/>
    <property type="match status" value="1"/>
</dbReference>
<organism evidence="8">
    <name type="scientific">Culicoides sonorensis</name>
    <name type="common">Biting midge</name>
    <dbReference type="NCBI Taxonomy" id="179676"/>
    <lineage>
        <taxon>Eukaryota</taxon>
        <taxon>Metazoa</taxon>
        <taxon>Ecdysozoa</taxon>
        <taxon>Arthropoda</taxon>
        <taxon>Hexapoda</taxon>
        <taxon>Insecta</taxon>
        <taxon>Pterygota</taxon>
        <taxon>Neoptera</taxon>
        <taxon>Endopterygota</taxon>
        <taxon>Diptera</taxon>
        <taxon>Nematocera</taxon>
        <taxon>Chironomoidea</taxon>
        <taxon>Ceratopogonidae</taxon>
        <taxon>Ceratopogoninae</taxon>
        <taxon>Culicoides</taxon>
        <taxon>Monoculicoides</taxon>
    </lineage>
</organism>
<feature type="compositionally biased region" description="Acidic residues" evidence="6">
    <location>
        <begin position="145"/>
        <end position="179"/>
    </location>
</feature>
<accession>A0A336MRP6</accession>
<dbReference type="Gene3D" id="3.30.470.20">
    <property type="entry name" value="ATP-grasp fold, B domain"/>
    <property type="match status" value="1"/>
</dbReference>
<evidence type="ECO:0000313" key="7">
    <source>
        <dbReference type="EMBL" id="SSX11379.1"/>
    </source>
</evidence>